<name>W2TZJ4_NECAM</name>
<sequence length="69" mass="8244">MDALKEKNLTHGRNEADIQHDWKKDAHFQQKTAKKMEEIEKGEKSRLRKFLQKKKDFKKHKGKVRAALN</sequence>
<proteinExistence type="predicted"/>
<evidence type="ECO:0000313" key="1">
    <source>
        <dbReference type="EMBL" id="ETN86457.1"/>
    </source>
</evidence>
<dbReference type="EMBL" id="KI657551">
    <property type="protein sequence ID" value="ETN86457.1"/>
    <property type="molecule type" value="Genomic_DNA"/>
</dbReference>
<dbReference type="KEGG" id="nai:NECAME_05949"/>
<keyword evidence="2" id="KW-1185">Reference proteome</keyword>
<dbReference type="Proteomes" id="UP000053676">
    <property type="component" value="Unassembled WGS sequence"/>
</dbReference>
<dbReference type="AlphaFoldDB" id="W2TZJ4"/>
<accession>W2TZJ4</accession>
<protein>
    <submittedName>
        <fullName evidence="1">Uncharacterized protein</fullName>
    </submittedName>
</protein>
<organism evidence="1 2">
    <name type="scientific">Necator americanus</name>
    <name type="common">Human hookworm</name>
    <dbReference type="NCBI Taxonomy" id="51031"/>
    <lineage>
        <taxon>Eukaryota</taxon>
        <taxon>Metazoa</taxon>
        <taxon>Ecdysozoa</taxon>
        <taxon>Nematoda</taxon>
        <taxon>Chromadorea</taxon>
        <taxon>Rhabditida</taxon>
        <taxon>Rhabditina</taxon>
        <taxon>Rhabditomorpha</taxon>
        <taxon>Strongyloidea</taxon>
        <taxon>Ancylostomatidae</taxon>
        <taxon>Bunostominae</taxon>
        <taxon>Necator</taxon>
    </lineage>
</organism>
<gene>
    <name evidence="1" type="ORF">NECAME_05949</name>
</gene>
<evidence type="ECO:0000313" key="2">
    <source>
        <dbReference type="Proteomes" id="UP000053676"/>
    </source>
</evidence>
<reference evidence="2" key="1">
    <citation type="journal article" date="2014" name="Nat. Genet.">
        <title>Genome of the human hookworm Necator americanus.</title>
        <authorList>
            <person name="Tang Y.T."/>
            <person name="Gao X."/>
            <person name="Rosa B.A."/>
            <person name="Abubucker S."/>
            <person name="Hallsworth-Pepin K."/>
            <person name="Martin J."/>
            <person name="Tyagi R."/>
            <person name="Heizer E."/>
            <person name="Zhang X."/>
            <person name="Bhonagiri-Palsikar V."/>
            <person name="Minx P."/>
            <person name="Warren W.C."/>
            <person name="Wang Q."/>
            <person name="Zhan B."/>
            <person name="Hotez P.J."/>
            <person name="Sternberg P.W."/>
            <person name="Dougall A."/>
            <person name="Gaze S.T."/>
            <person name="Mulvenna J."/>
            <person name="Sotillo J."/>
            <person name="Ranganathan S."/>
            <person name="Rabelo E.M."/>
            <person name="Wilson R.K."/>
            <person name="Felgner P.L."/>
            <person name="Bethony J."/>
            <person name="Hawdon J.M."/>
            <person name="Gasser R.B."/>
            <person name="Loukas A."/>
            <person name="Mitreva M."/>
        </authorList>
    </citation>
    <scope>NUCLEOTIDE SEQUENCE [LARGE SCALE GENOMIC DNA]</scope>
</reference>